<feature type="signal peptide" evidence="1">
    <location>
        <begin position="1"/>
        <end position="25"/>
    </location>
</feature>
<proteinExistence type="predicted"/>
<keyword evidence="4" id="KW-1185">Reference proteome</keyword>
<accession>A0A0Q3FDH2</accession>
<evidence type="ECO:0000256" key="1">
    <source>
        <dbReference type="SAM" id="SignalP"/>
    </source>
</evidence>
<sequence length="80" mass="8702">MDARKATLCCFLLLALVLHGNLASAETCGTNISGCPWCSKSICKAACWATGKLYRAHVKGYKLSGSGIKRKCYCYMCQDD</sequence>
<dbReference type="FunCoup" id="A0A0Q3FDH2">
    <property type="interactions" value="6"/>
</dbReference>
<reference evidence="3" key="3">
    <citation type="submission" date="2018-08" db="UniProtKB">
        <authorList>
            <consortium name="EnsemblPlants"/>
        </authorList>
    </citation>
    <scope>IDENTIFICATION</scope>
    <source>
        <strain evidence="3">cv. Bd21</strain>
    </source>
</reference>
<evidence type="ECO:0000313" key="3">
    <source>
        <dbReference type="EnsemblPlants" id="KQJ96252"/>
    </source>
</evidence>
<dbReference type="Gramene" id="KQJ96252">
    <property type="protein sequence ID" value="KQJ96252"/>
    <property type="gene ID" value="BRADI_3g22000v3"/>
</dbReference>
<keyword evidence="1" id="KW-0732">Signal</keyword>
<name>A0A0Q3FDH2_BRADI</name>
<reference evidence="2 3" key="1">
    <citation type="journal article" date="2010" name="Nature">
        <title>Genome sequencing and analysis of the model grass Brachypodium distachyon.</title>
        <authorList>
            <consortium name="International Brachypodium Initiative"/>
        </authorList>
    </citation>
    <scope>NUCLEOTIDE SEQUENCE [LARGE SCALE GENOMIC DNA]</scope>
    <source>
        <strain evidence="2 3">Bd21</strain>
    </source>
</reference>
<dbReference type="ExpressionAtlas" id="A0A0Q3FDH2">
    <property type="expression patterns" value="differential"/>
</dbReference>
<evidence type="ECO:0000313" key="4">
    <source>
        <dbReference type="Proteomes" id="UP000008810"/>
    </source>
</evidence>
<protein>
    <submittedName>
        <fullName evidence="2 3">Uncharacterized protein</fullName>
    </submittedName>
</protein>
<feature type="chain" id="PRO_5033724823" evidence="1">
    <location>
        <begin position="26"/>
        <end position="80"/>
    </location>
</feature>
<dbReference type="EnsemblPlants" id="KQJ96252">
    <property type="protein sequence ID" value="KQJ96252"/>
    <property type="gene ID" value="BRADI_3g22000v3"/>
</dbReference>
<dbReference type="InParanoid" id="A0A0Q3FDH2"/>
<evidence type="ECO:0000313" key="2">
    <source>
        <dbReference type="EMBL" id="KQJ96252.1"/>
    </source>
</evidence>
<dbReference type="AlphaFoldDB" id="A0A0Q3FDH2"/>
<organism evidence="2">
    <name type="scientific">Brachypodium distachyon</name>
    <name type="common">Purple false brome</name>
    <name type="synonym">Trachynia distachya</name>
    <dbReference type="NCBI Taxonomy" id="15368"/>
    <lineage>
        <taxon>Eukaryota</taxon>
        <taxon>Viridiplantae</taxon>
        <taxon>Streptophyta</taxon>
        <taxon>Embryophyta</taxon>
        <taxon>Tracheophyta</taxon>
        <taxon>Spermatophyta</taxon>
        <taxon>Magnoliopsida</taxon>
        <taxon>Liliopsida</taxon>
        <taxon>Poales</taxon>
        <taxon>Poaceae</taxon>
        <taxon>BOP clade</taxon>
        <taxon>Pooideae</taxon>
        <taxon>Stipodae</taxon>
        <taxon>Brachypodieae</taxon>
        <taxon>Brachypodium</taxon>
    </lineage>
</organism>
<dbReference type="Proteomes" id="UP000008810">
    <property type="component" value="Chromosome 3"/>
</dbReference>
<gene>
    <name evidence="2" type="ORF">BRADI_3g22000v3</name>
</gene>
<dbReference type="EMBL" id="CM000882">
    <property type="protein sequence ID" value="KQJ96252.1"/>
    <property type="molecule type" value="Genomic_DNA"/>
</dbReference>
<reference evidence="2" key="2">
    <citation type="submission" date="2017-06" db="EMBL/GenBank/DDBJ databases">
        <title>WGS assembly of Brachypodium distachyon.</title>
        <authorList>
            <consortium name="The International Brachypodium Initiative"/>
            <person name="Lucas S."/>
            <person name="Harmon-Smith M."/>
            <person name="Lail K."/>
            <person name="Tice H."/>
            <person name="Grimwood J."/>
            <person name="Bruce D."/>
            <person name="Barry K."/>
            <person name="Shu S."/>
            <person name="Lindquist E."/>
            <person name="Wang M."/>
            <person name="Pitluck S."/>
            <person name="Vogel J.P."/>
            <person name="Garvin D.F."/>
            <person name="Mockler T.C."/>
            <person name="Schmutz J."/>
            <person name="Rokhsar D."/>
            <person name="Bevan M.W."/>
        </authorList>
    </citation>
    <scope>NUCLEOTIDE SEQUENCE</scope>
    <source>
        <strain evidence="2">Bd21</strain>
    </source>
</reference>